<reference evidence="2 3" key="1">
    <citation type="journal article" date="2021" name="Elife">
        <title>Chloroplast acquisition without the gene transfer in kleptoplastic sea slugs, Plakobranchus ocellatus.</title>
        <authorList>
            <person name="Maeda T."/>
            <person name="Takahashi S."/>
            <person name="Yoshida T."/>
            <person name="Shimamura S."/>
            <person name="Takaki Y."/>
            <person name="Nagai Y."/>
            <person name="Toyoda A."/>
            <person name="Suzuki Y."/>
            <person name="Arimoto A."/>
            <person name="Ishii H."/>
            <person name="Satoh N."/>
            <person name="Nishiyama T."/>
            <person name="Hasebe M."/>
            <person name="Maruyama T."/>
            <person name="Minagawa J."/>
            <person name="Obokata J."/>
            <person name="Shigenobu S."/>
        </authorList>
    </citation>
    <scope>NUCLEOTIDE SEQUENCE [LARGE SCALE GENOMIC DNA]</scope>
</reference>
<comment type="caution">
    <text evidence="2">The sequence shown here is derived from an EMBL/GenBank/DDBJ whole genome shotgun (WGS) entry which is preliminary data.</text>
</comment>
<evidence type="ECO:0008006" key="4">
    <source>
        <dbReference type="Google" id="ProtNLM"/>
    </source>
</evidence>
<name>A0AAV4DU79_9GAST</name>
<dbReference type="Proteomes" id="UP000735302">
    <property type="component" value="Unassembled WGS sequence"/>
</dbReference>
<evidence type="ECO:0000313" key="2">
    <source>
        <dbReference type="EMBL" id="GFO47572.1"/>
    </source>
</evidence>
<accession>A0AAV4DU79</accession>
<gene>
    <name evidence="2" type="ORF">PoB_007407700</name>
</gene>
<organism evidence="2 3">
    <name type="scientific">Plakobranchus ocellatus</name>
    <dbReference type="NCBI Taxonomy" id="259542"/>
    <lineage>
        <taxon>Eukaryota</taxon>
        <taxon>Metazoa</taxon>
        <taxon>Spiralia</taxon>
        <taxon>Lophotrochozoa</taxon>
        <taxon>Mollusca</taxon>
        <taxon>Gastropoda</taxon>
        <taxon>Heterobranchia</taxon>
        <taxon>Euthyneura</taxon>
        <taxon>Panpulmonata</taxon>
        <taxon>Sacoglossa</taxon>
        <taxon>Placobranchoidea</taxon>
        <taxon>Plakobranchidae</taxon>
        <taxon>Plakobranchus</taxon>
    </lineage>
</organism>
<evidence type="ECO:0000313" key="3">
    <source>
        <dbReference type="Proteomes" id="UP000735302"/>
    </source>
</evidence>
<protein>
    <recommendedName>
        <fullName evidence="4">Serine protease</fullName>
    </recommendedName>
</protein>
<dbReference type="InterPro" id="IPR009003">
    <property type="entry name" value="Peptidase_S1_PA"/>
</dbReference>
<keyword evidence="3" id="KW-1185">Reference proteome</keyword>
<dbReference type="EMBL" id="BLXT01008339">
    <property type="protein sequence ID" value="GFO47572.1"/>
    <property type="molecule type" value="Genomic_DNA"/>
</dbReference>
<dbReference type="AlphaFoldDB" id="A0AAV4DU79"/>
<feature type="region of interest" description="Disordered" evidence="1">
    <location>
        <begin position="1"/>
        <end position="29"/>
    </location>
</feature>
<sequence>MFSDNFVTENHEAELADEEAEGGRPLSEKRCSKYPGHPQFIPIKCFRETHLPPELRDDAGTTYNKILCQAKLTVKIKGCFISKDRPEGLPYFDKKGLFVSINGTGFITNVYNNEEPEYDQLPLIDLLQEPGEGPWSVNIVTSAHVVFDQTEVEACQVILDFDDETAEREGRVVTLKGDTLLDVSEGRDWCKFKCFTQDRDLVRKLWPIVCDFYSPNKGMESIDDLETLCPSDNNFIVSDIDSDDDFPPSVGRVMVSHPHGHSKMVTIGTRVTQTHNNSLCYTYDTPTCPGSSGALVMYSDVGLFSSFIHYGTNGCEPGFNQSSFSVRFPKFRDGLE</sequence>
<evidence type="ECO:0000256" key="1">
    <source>
        <dbReference type="SAM" id="MobiDB-lite"/>
    </source>
</evidence>
<proteinExistence type="predicted"/>
<dbReference type="SUPFAM" id="SSF50494">
    <property type="entry name" value="Trypsin-like serine proteases"/>
    <property type="match status" value="1"/>
</dbReference>